<name>A0ACB9TWF7_HOLOL</name>
<reference evidence="1" key="1">
    <citation type="submission" date="2022-04" db="EMBL/GenBank/DDBJ databases">
        <title>Chromosome-scale genome assembly of Holotrichia oblita Faldermann.</title>
        <authorList>
            <person name="Rongchong L."/>
        </authorList>
    </citation>
    <scope>NUCLEOTIDE SEQUENCE</scope>
    <source>
        <strain evidence="1">81SQS9</strain>
    </source>
</reference>
<protein>
    <submittedName>
        <fullName evidence="1">Tumor suppressing subtransferable candidate 4 tssc4</fullName>
    </submittedName>
</protein>
<comment type="caution">
    <text evidence="1">The sequence shown here is derived from an EMBL/GenBank/DDBJ whole genome shotgun (WGS) entry which is preliminary data.</text>
</comment>
<gene>
    <name evidence="1" type="ORF">MML48_1g07823</name>
</gene>
<dbReference type="EMBL" id="CM043015">
    <property type="protein sequence ID" value="KAI4471131.1"/>
    <property type="molecule type" value="Genomic_DNA"/>
</dbReference>
<evidence type="ECO:0000313" key="1">
    <source>
        <dbReference type="EMBL" id="KAI4471131.1"/>
    </source>
</evidence>
<keyword evidence="2" id="KW-1185">Reference proteome</keyword>
<proteinExistence type="predicted"/>
<accession>A0ACB9TWF7</accession>
<sequence length="280" mass="32661">MAFTTQELWDMMYLYGETGGNGRAVERLYPECFPNRRRQSYQMIMDTVFRLRERGSLHPRYEDSPISASVICKMNSQHSFNLTSTHKSFNDKQKDLFNELDKVSVTLPQHIVNDVPDDNDNDKTFDPPSLKRLRGKESIFKRPETVPKRRLSRFRTPHFQRYPHKWTKYSLDDVKDEDMSETGNRKAALTFLKELESRNVTDAAGAMDTLPDKITFQKSKLVSDTNDVIPTQTFRNSKVVMPEYVVGQKIKKERKNKERSNISTSKELKLTHLLDEDDAN</sequence>
<evidence type="ECO:0000313" key="2">
    <source>
        <dbReference type="Proteomes" id="UP001056778"/>
    </source>
</evidence>
<dbReference type="Proteomes" id="UP001056778">
    <property type="component" value="Chromosome 1"/>
</dbReference>
<organism evidence="1 2">
    <name type="scientific">Holotrichia oblita</name>
    <name type="common">Chafer beetle</name>
    <dbReference type="NCBI Taxonomy" id="644536"/>
    <lineage>
        <taxon>Eukaryota</taxon>
        <taxon>Metazoa</taxon>
        <taxon>Ecdysozoa</taxon>
        <taxon>Arthropoda</taxon>
        <taxon>Hexapoda</taxon>
        <taxon>Insecta</taxon>
        <taxon>Pterygota</taxon>
        <taxon>Neoptera</taxon>
        <taxon>Endopterygota</taxon>
        <taxon>Coleoptera</taxon>
        <taxon>Polyphaga</taxon>
        <taxon>Scarabaeiformia</taxon>
        <taxon>Scarabaeidae</taxon>
        <taxon>Melolonthinae</taxon>
        <taxon>Holotrichia</taxon>
    </lineage>
</organism>